<feature type="compositionally biased region" description="Acidic residues" evidence="1">
    <location>
        <begin position="290"/>
        <end position="334"/>
    </location>
</feature>
<dbReference type="InterPro" id="IPR035300">
    <property type="entry name" value="L1_dsRBD"/>
</dbReference>
<dbReference type="RefSeq" id="XP_012875952.1">
    <property type="nucleotide sequence ID" value="XM_013020498.1"/>
</dbReference>
<dbReference type="GeneID" id="105988772"/>
<accession>A0A1S3FJ69</accession>
<keyword evidence="3" id="KW-1185">Reference proteome</keyword>
<dbReference type="OrthoDB" id="9537802at2759"/>
<dbReference type="AlphaFoldDB" id="A0A1S3FJ69"/>
<evidence type="ECO:0000313" key="3">
    <source>
        <dbReference type="Proteomes" id="UP000081671"/>
    </source>
</evidence>
<feature type="domain" description="L1 transposable element dsRBD-like" evidence="2">
    <location>
        <begin position="162"/>
        <end position="224"/>
    </location>
</feature>
<dbReference type="InParanoid" id="A0A1S3FJ69"/>
<reference evidence="4" key="1">
    <citation type="submission" date="2025-08" db="UniProtKB">
        <authorList>
            <consortium name="RefSeq"/>
        </authorList>
    </citation>
    <scope>IDENTIFICATION</scope>
    <source>
        <tissue evidence="4">Kidney</tissue>
    </source>
</reference>
<dbReference type="Proteomes" id="UP000081671">
    <property type="component" value="Unplaced"/>
</dbReference>
<organism evidence="3 4">
    <name type="scientific">Dipodomys ordii</name>
    <name type="common">Ord's kangaroo rat</name>
    <dbReference type="NCBI Taxonomy" id="10020"/>
    <lineage>
        <taxon>Eukaryota</taxon>
        <taxon>Metazoa</taxon>
        <taxon>Chordata</taxon>
        <taxon>Craniata</taxon>
        <taxon>Vertebrata</taxon>
        <taxon>Euteleostomi</taxon>
        <taxon>Mammalia</taxon>
        <taxon>Eutheria</taxon>
        <taxon>Euarchontoglires</taxon>
        <taxon>Glires</taxon>
        <taxon>Rodentia</taxon>
        <taxon>Castorimorpha</taxon>
        <taxon>Heteromyidae</taxon>
        <taxon>Dipodomyinae</taxon>
        <taxon>Dipodomys</taxon>
    </lineage>
</organism>
<dbReference type="FunFam" id="3.30.250.20:FF:000002">
    <property type="entry name" value="LINE1 type transposase domain containing 1"/>
    <property type="match status" value="1"/>
</dbReference>
<feature type="compositionally biased region" description="Basic and acidic residues" evidence="1">
    <location>
        <begin position="1"/>
        <end position="11"/>
    </location>
</feature>
<evidence type="ECO:0000259" key="2">
    <source>
        <dbReference type="Pfam" id="PF17490"/>
    </source>
</evidence>
<dbReference type="KEGG" id="dord:105988772"/>
<dbReference type="CTD" id="54596"/>
<feature type="region of interest" description="Disordered" evidence="1">
    <location>
        <begin position="1"/>
        <end position="78"/>
    </location>
</feature>
<gene>
    <name evidence="4" type="primary">L1td1</name>
</gene>
<feature type="compositionally biased region" description="Polar residues" evidence="1">
    <location>
        <begin position="13"/>
        <end position="28"/>
    </location>
</feature>
<sequence length="334" mass="37801">MLGNEVLDHKSSKNATSRTEYQVKALTSQKKELVEETEDENSESDDETEDLTFQRKKANVLDRAKKSNREQGEKLSQHRKATECVEEVLCSKDKGHRNLSMYTEVTPGGNRKNEKDKVVKQLEEDKNLQKLGAKEKALMASEEEMTQEGAVLTLAADFSSATLDISKQWARIFDILRENDFEPKLECRVELAFKCDGEIQRFSDLQTLRKFASQNLFVKGLLKDLLPQNQKGKREGIQEKMGKTDAKHEAGGTASDGLSFLFIKEVKVAGSKVKNVGTQKSSQTSRLEQEEGEETSETEEEGEEISWTEEEEESSQTEEEEASEIEEEEATRSK</sequence>
<dbReference type="Gene3D" id="3.30.250.20">
    <property type="entry name" value="L1 transposable element, C-terminal domain"/>
    <property type="match status" value="1"/>
</dbReference>
<protein>
    <submittedName>
        <fullName evidence="4">LINE-1 type transposase domain-containing protein 1</fullName>
    </submittedName>
</protein>
<feature type="region of interest" description="Disordered" evidence="1">
    <location>
        <begin position="230"/>
        <end position="251"/>
    </location>
</feature>
<proteinExistence type="predicted"/>
<feature type="compositionally biased region" description="Basic and acidic residues" evidence="1">
    <location>
        <begin position="232"/>
        <end position="250"/>
    </location>
</feature>
<feature type="region of interest" description="Disordered" evidence="1">
    <location>
        <begin position="274"/>
        <end position="334"/>
    </location>
</feature>
<name>A0A1S3FJ69_DIPOR</name>
<evidence type="ECO:0000256" key="1">
    <source>
        <dbReference type="SAM" id="MobiDB-lite"/>
    </source>
</evidence>
<dbReference type="InterPro" id="IPR042566">
    <property type="entry name" value="L1_C"/>
</dbReference>
<dbReference type="Pfam" id="PF17490">
    <property type="entry name" value="Tnp_22_dsRBD"/>
    <property type="match status" value="1"/>
</dbReference>
<feature type="compositionally biased region" description="Acidic residues" evidence="1">
    <location>
        <begin position="35"/>
        <end position="50"/>
    </location>
</feature>
<feature type="compositionally biased region" description="Polar residues" evidence="1">
    <location>
        <begin position="276"/>
        <end position="286"/>
    </location>
</feature>
<evidence type="ECO:0000313" key="4">
    <source>
        <dbReference type="RefSeq" id="XP_012875952.1"/>
    </source>
</evidence>
<feature type="compositionally biased region" description="Basic and acidic residues" evidence="1">
    <location>
        <begin position="59"/>
        <end position="78"/>
    </location>
</feature>